<dbReference type="InterPro" id="IPR010301">
    <property type="entry name" value="RRP1"/>
</dbReference>
<organism evidence="6 7">
    <name type="scientific">Diplodia seriata</name>
    <dbReference type="NCBI Taxonomy" id="420778"/>
    <lineage>
        <taxon>Eukaryota</taxon>
        <taxon>Fungi</taxon>
        <taxon>Dikarya</taxon>
        <taxon>Ascomycota</taxon>
        <taxon>Pezizomycotina</taxon>
        <taxon>Dothideomycetes</taxon>
        <taxon>Dothideomycetes incertae sedis</taxon>
        <taxon>Botryosphaeriales</taxon>
        <taxon>Botryosphaeriaceae</taxon>
        <taxon>Diplodia</taxon>
    </lineage>
</organism>
<keyword evidence="4" id="KW-0539">Nucleus</keyword>
<dbReference type="AlphaFoldDB" id="A0A1S8BLM3"/>
<comment type="subcellular location">
    <subcellularLocation>
        <location evidence="1">Nucleus</location>
    </subcellularLocation>
</comment>
<evidence type="ECO:0000256" key="4">
    <source>
        <dbReference type="ARBA" id="ARBA00023242"/>
    </source>
</evidence>
<gene>
    <name evidence="6" type="ORF">BK809_0002880</name>
</gene>
<feature type="region of interest" description="Disordered" evidence="5">
    <location>
        <begin position="249"/>
        <end position="278"/>
    </location>
</feature>
<evidence type="ECO:0000313" key="7">
    <source>
        <dbReference type="Proteomes" id="UP000190776"/>
    </source>
</evidence>
<name>A0A1S8BLM3_9PEZI</name>
<evidence type="ECO:0000256" key="5">
    <source>
        <dbReference type="SAM" id="MobiDB-lite"/>
    </source>
</evidence>
<evidence type="ECO:0000256" key="3">
    <source>
        <dbReference type="ARBA" id="ARBA00022552"/>
    </source>
</evidence>
<dbReference type="GO" id="GO:0005634">
    <property type="term" value="C:nucleus"/>
    <property type="evidence" value="ECO:0007669"/>
    <property type="project" value="UniProtKB-SubCell"/>
</dbReference>
<feature type="compositionally biased region" description="Basic and acidic residues" evidence="5">
    <location>
        <begin position="249"/>
        <end position="263"/>
    </location>
</feature>
<comment type="caution">
    <text evidence="6">The sequence shown here is derived from an EMBL/GenBank/DDBJ whole genome shotgun (WGS) entry which is preliminary data.</text>
</comment>
<reference evidence="6 7" key="1">
    <citation type="submission" date="2017-01" db="EMBL/GenBank/DDBJ databases">
        <title>Draft genome sequence of Diplodia seriata F98.1, a fungal species involved in grapevine trunk diseases.</title>
        <authorList>
            <person name="Robert-Siegwald G."/>
            <person name="Vallet J."/>
            <person name="Abou-Mansour E."/>
            <person name="Xu J."/>
            <person name="Rey P."/>
            <person name="Bertsch C."/>
            <person name="Rego C."/>
            <person name="Larignon P."/>
            <person name="Fontaine F."/>
            <person name="Lebrun M.-H."/>
        </authorList>
    </citation>
    <scope>NUCLEOTIDE SEQUENCE [LARGE SCALE GENOMIC DNA]</scope>
    <source>
        <strain evidence="6 7">F98.1</strain>
    </source>
</reference>
<dbReference type="GO" id="GO:0030688">
    <property type="term" value="C:preribosome, small subunit precursor"/>
    <property type="evidence" value="ECO:0007669"/>
    <property type="project" value="InterPro"/>
</dbReference>
<dbReference type="PANTHER" id="PTHR13026">
    <property type="entry name" value="NNP-1 PROTEIN NOVEL NUCLEAR PROTEIN 1 NOP52"/>
    <property type="match status" value="1"/>
</dbReference>
<protein>
    <submittedName>
        <fullName evidence="6">Ribosomal RNA-processing protein 1-like protein</fullName>
    </submittedName>
</protein>
<evidence type="ECO:0000256" key="2">
    <source>
        <dbReference type="ARBA" id="ARBA00006374"/>
    </source>
</evidence>
<dbReference type="STRING" id="420778.A0A1S8BLM3"/>
<dbReference type="Proteomes" id="UP000190776">
    <property type="component" value="Unassembled WGS sequence"/>
</dbReference>
<dbReference type="OrthoDB" id="2019504at2759"/>
<evidence type="ECO:0000256" key="1">
    <source>
        <dbReference type="ARBA" id="ARBA00004123"/>
    </source>
</evidence>
<accession>A0A1S8BLM3</accession>
<proteinExistence type="inferred from homology"/>
<keyword evidence="3" id="KW-0698">rRNA processing</keyword>
<dbReference type="PANTHER" id="PTHR13026:SF0">
    <property type="entry name" value="RIBOSOMAL RNA PROCESSING 1B"/>
    <property type="match status" value="1"/>
</dbReference>
<evidence type="ECO:0000313" key="6">
    <source>
        <dbReference type="EMBL" id="OMP88123.1"/>
    </source>
</evidence>
<sequence length="278" mass="32258">MTTSTAASQNSPFIRQLAANGAYITAARIQARIRRNPPNKMKKLTRPGFSPSCLDKRIRDKALDSLRRYLDGKTGLSEIELLKLWKGLFFCMWQSDKPRTQQQLAVELAALVDILPLDTALDFLDAFWTTMAREWVGIDRLRMDKFLFLVRQYLHSSFRLFGRQRWQNTAALERYLDILRETPLNPTDPKVPNGLRLHVLDIYIDELDKVDEAREGDLPLEQVLAPLRELGEKSVTKAIRVRVKETMEEDERLKDWNNPKTAEEEVQDEDEEWGGIDE</sequence>
<feature type="compositionally biased region" description="Acidic residues" evidence="5">
    <location>
        <begin position="264"/>
        <end position="278"/>
    </location>
</feature>
<dbReference type="EMBL" id="MSZU01000075">
    <property type="protein sequence ID" value="OMP88123.1"/>
    <property type="molecule type" value="Genomic_DNA"/>
</dbReference>
<dbReference type="GO" id="GO:0006364">
    <property type="term" value="P:rRNA processing"/>
    <property type="evidence" value="ECO:0007669"/>
    <property type="project" value="UniProtKB-KW"/>
</dbReference>
<dbReference type="Pfam" id="PF05997">
    <property type="entry name" value="Nop52"/>
    <property type="match status" value="1"/>
</dbReference>
<comment type="similarity">
    <text evidence="2">Belongs to the RRP1 family.</text>
</comment>